<gene>
    <name evidence="1" type="ORF">niasHT_033313</name>
</gene>
<sequence>MDDIRTIVRRNNFVIHEPNLSMIYTFNLGKIDPPELLWKRKIFVLPENDLGNYHAFLYAVAYKNERTQDNLNSKNRMKLLGYAQFVKIDKEIAATLQTDDKRNDQVKVSFDVSNEISPPFFYMDPLAHLFRLANGQTADNCQFKINQAKLLLKQFTDQIIASGEEQLKRMVSEADFLNIKFSSEQKLFEIGPNGLHEDQAVTQIQKELEKMVYSKENVSAIIIKNTVTMFDIIRKIRNFNASAQSFLDGMQHITMEKALEKY</sequence>
<reference evidence="1 2" key="1">
    <citation type="submission" date="2024-10" db="EMBL/GenBank/DDBJ databases">
        <authorList>
            <person name="Kim D."/>
        </authorList>
    </citation>
    <scope>NUCLEOTIDE SEQUENCE [LARGE SCALE GENOMIC DNA]</scope>
    <source>
        <strain evidence="1">BH-2024</strain>
    </source>
</reference>
<dbReference type="EMBL" id="JBICBT010001298">
    <property type="protein sequence ID" value="KAL3074105.1"/>
    <property type="molecule type" value="Genomic_DNA"/>
</dbReference>
<protein>
    <submittedName>
        <fullName evidence="1">Uncharacterized protein</fullName>
    </submittedName>
</protein>
<accession>A0ABD2I8D6</accession>
<comment type="caution">
    <text evidence="1">The sequence shown here is derived from an EMBL/GenBank/DDBJ whole genome shotgun (WGS) entry which is preliminary data.</text>
</comment>
<evidence type="ECO:0000313" key="2">
    <source>
        <dbReference type="Proteomes" id="UP001620626"/>
    </source>
</evidence>
<proteinExistence type="predicted"/>
<keyword evidence="2" id="KW-1185">Reference proteome</keyword>
<name>A0ABD2I8D6_9BILA</name>
<dbReference type="AlphaFoldDB" id="A0ABD2I8D6"/>
<evidence type="ECO:0000313" key="1">
    <source>
        <dbReference type="EMBL" id="KAL3074105.1"/>
    </source>
</evidence>
<organism evidence="1 2">
    <name type="scientific">Heterodera trifolii</name>
    <dbReference type="NCBI Taxonomy" id="157864"/>
    <lineage>
        <taxon>Eukaryota</taxon>
        <taxon>Metazoa</taxon>
        <taxon>Ecdysozoa</taxon>
        <taxon>Nematoda</taxon>
        <taxon>Chromadorea</taxon>
        <taxon>Rhabditida</taxon>
        <taxon>Tylenchina</taxon>
        <taxon>Tylenchomorpha</taxon>
        <taxon>Tylenchoidea</taxon>
        <taxon>Heteroderidae</taxon>
        <taxon>Heteroderinae</taxon>
        <taxon>Heterodera</taxon>
    </lineage>
</organism>
<dbReference type="Proteomes" id="UP001620626">
    <property type="component" value="Unassembled WGS sequence"/>
</dbReference>